<evidence type="ECO:0000256" key="2">
    <source>
        <dbReference type="ARBA" id="ARBA00008448"/>
    </source>
</evidence>
<evidence type="ECO:0000256" key="3">
    <source>
        <dbReference type="ARBA" id="ARBA00022723"/>
    </source>
</evidence>
<keyword evidence="5" id="KW-0862">Zinc</keyword>
<proteinExistence type="inferred from homology"/>
<comment type="similarity">
    <text evidence="2">Belongs to the RRM TET family.</text>
</comment>
<dbReference type="SMART" id="SM00360">
    <property type="entry name" value="RRM"/>
    <property type="match status" value="2"/>
</dbReference>
<evidence type="ECO:0000256" key="4">
    <source>
        <dbReference type="ARBA" id="ARBA00022771"/>
    </source>
</evidence>
<organism evidence="11 12">
    <name type="scientific">Trichuris trichiura</name>
    <name type="common">Whipworm</name>
    <name type="synonym">Trichocephalus trichiurus</name>
    <dbReference type="NCBI Taxonomy" id="36087"/>
    <lineage>
        <taxon>Eukaryota</taxon>
        <taxon>Metazoa</taxon>
        <taxon>Ecdysozoa</taxon>
        <taxon>Nematoda</taxon>
        <taxon>Enoplea</taxon>
        <taxon>Dorylaimia</taxon>
        <taxon>Trichinellida</taxon>
        <taxon>Trichuridae</taxon>
        <taxon>Trichuris</taxon>
    </lineage>
</organism>
<evidence type="ECO:0000256" key="7">
    <source>
        <dbReference type="ARBA" id="ARBA00023242"/>
    </source>
</evidence>
<dbReference type="GO" id="GO:0005634">
    <property type="term" value="C:nucleus"/>
    <property type="evidence" value="ECO:0007669"/>
    <property type="project" value="UniProtKB-SubCell"/>
</dbReference>
<dbReference type="SUPFAM" id="SSF90209">
    <property type="entry name" value="Ran binding protein zinc finger-like"/>
    <property type="match status" value="1"/>
</dbReference>
<dbReference type="InterPro" id="IPR034870">
    <property type="entry name" value="TET_fam"/>
</dbReference>
<dbReference type="InterPro" id="IPR012677">
    <property type="entry name" value="Nucleotide-bd_a/b_plait_sf"/>
</dbReference>
<dbReference type="SUPFAM" id="SSF54928">
    <property type="entry name" value="RNA-binding domain, RBD"/>
    <property type="match status" value="2"/>
</dbReference>
<dbReference type="InterPro" id="IPR035979">
    <property type="entry name" value="RBD_domain_sf"/>
</dbReference>
<feature type="compositionally biased region" description="Polar residues" evidence="9">
    <location>
        <begin position="801"/>
        <end position="825"/>
    </location>
</feature>
<feature type="region of interest" description="Disordered" evidence="9">
    <location>
        <begin position="478"/>
        <end position="497"/>
    </location>
</feature>
<feature type="compositionally biased region" description="Basic and acidic residues" evidence="9">
    <location>
        <begin position="539"/>
        <end position="550"/>
    </location>
</feature>
<keyword evidence="6 8" id="KW-0694">RNA-binding</keyword>
<evidence type="ECO:0000256" key="9">
    <source>
        <dbReference type="SAM" id="MobiDB-lite"/>
    </source>
</evidence>
<feature type="region of interest" description="Disordered" evidence="9">
    <location>
        <begin position="171"/>
        <end position="242"/>
    </location>
</feature>
<feature type="region of interest" description="Disordered" evidence="9">
    <location>
        <begin position="532"/>
        <end position="559"/>
    </location>
</feature>
<feature type="compositionally biased region" description="Low complexity" evidence="9">
    <location>
        <begin position="227"/>
        <end position="242"/>
    </location>
</feature>
<keyword evidence="12" id="KW-1185">Reference proteome</keyword>
<dbReference type="InterPro" id="IPR001876">
    <property type="entry name" value="Znf_RanBP2"/>
</dbReference>
<dbReference type="EMBL" id="HG805822">
    <property type="protein sequence ID" value="CDW52437.1"/>
    <property type="molecule type" value="Genomic_DNA"/>
</dbReference>
<dbReference type="GO" id="GO:0008270">
    <property type="term" value="F:zinc ion binding"/>
    <property type="evidence" value="ECO:0007669"/>
    <property type="project" value="UniProtKB-KW"/>
</dbReference>
<evidence type="ECO:0000256" key="5">
    <source>
        <dbReference type="ARBA" id="ARBA00022833"/>
    </source>
</evidence>
<feature type="compositionally biased region" description="Polar residues" evidence="9">
    <location>
        <begin position="484"/>
        <end position="497"/>
    </location>
</feature>
<dbReference type="AlphaFoldDB" id="A0A077YWL2"/>
<dbReference type="PROSITE" id="PS50102">
    <property type="entry name" value="RRM"/>
    <property type="match status" value="1"/>
</dbReference>
<feature type="region of interest" description="Disordered" evidence="9">
    <location>
        <begin position="801"/>
        <end position="826"/>
    </location>
</feature>
<keyword evidence="3" id="KW-0479">Metal-binding</keyword>
<dbReference type="InterPro" id="IPR000504">
    <property type="entry name" value="RRM_dom"/>
</dbReference>
<feature type="compositionally biased region" description="Pro residues" evidence="9">
    <location>
        <begin position="176"/>
        <end position="213"/>
    </location>
</feature>
<dbReference type="PANTHER" id="PTHR23238">
    <property type="entry name" value="RNA BINDING PROTEIN"/>
    <property type="match status" value="1"/>
</dbReference>
<sequence length="1077" mass="118680">MSHSDLKSENAAALEDLRVWNEQWIASHPQFQPPHLNGNVQQPQTLRKTQEFSNATLCQPTQLPLDGINLVSSTKVPFNAQDAQLTSKDPKDRIPAPCKADKVTQTGGICLPFMAAQINDNWPSKTLYQLSSSMIGYGQFPVQIVLSEPHAKGLQNNQSHKVPSDACRSALLTSLPIPPPPPTSAPPPPPPPPPTSAPPPLPPPPPTPPPTLAPPQNVVTDSAECPSAATASSTHTSATTVPMVISISDSSSDEDDSDHDDCSRTILAKHVPKCASLKEIIKFFRAAGELDFNETTGQLNVRILTKKGKPRGEVLVRYATRKQMLNAVAMFNGTCFPPKIRPMVVTIGKGPYWTPKMDGKGSNGGADLEDVFLQDHECSGRHCERSAEKDSNCQRTLVENVSQKEQKRIFKGDERNGKENKSYAAKESCSIVAGKHRFNKESWLCLVCNNMNFFYRNACNTCFTQKGFRNAARLNEDEMKSSDESGPQVSLSYCSSNSDTDVCEVKKLTKTRQTDFLSSDLVSQSEVICLDQSGQSDNEDSKLTRGRPREPSMISSSSGTDLSVCHEAVRSHICDLNKPLLLSPSQGLLRESYHGTSAEIASYSRSSRFLEMEDYGSSCKENSGYRQVENQEGFCSNNNDSENLYLNQREDAKSHDIFLVSMIDSVRLHLLNGGCIELGASLEIPNSSQENKGKEEVHQTIEDFERNLPADQIAQTRQGNHQMKSDAQAITILLRVVVAGMKFIGKSVKAGARKQIDFPQIIVIQLVLKVFTEERVPKKEVYPPLLSPLSSRRRCTAATCSSVSPLHTSAPSKEGQDTSASTVTSENDRSRTLFVENIPKTVTLREVINFFKTAGDLEFNEHTGQLNVRLIVKDGTSTGEAVVQYASQTGVEKAITMFRNACFPPLQQPMKLTIAYGPYWSSNSDSSLKKLKHRFNEAQSKQGTTGKRKRRIILRDSATTSSEKVTYGTANKAVRNSGHQVNSYFGIPKRFVDSSRSWLCWHCCNMNSYGDTCLFCHQKDSVVPNSSLKGLAESFPNEATVSSSENQVVEALDNFNNSAERFPNRTAIACCKEEIVE</sequence>
<dbReference type="GO" id="GO:0003723">
    <property type="term" value="F:RNA binding"/>
    <property type="evidence" value="ECO:0007669"/>
    <property type="project" value="UniProtKB-UniRule"/>
</dbReference>
<keyword evidence="7" id="KW-0539">Nucleus</keyword>
<evidence type="ECO:0000313" key="11">
    <source>
        <dbReference type="EMBL" id="CDW52437.1"/>
    </source>
</evidence>
<evidence type="ECO:0000256" key="1">
    <source>
        <dbReference type="ARBA" id="ARBA00004123"/>
    </source>
</evidence>
<dbReference type="Proteomes" id="UP000030665">
    <property type="component" value="Unassembled WGS sequence"/>
</dbReference>
<dbReference type="STRING" id="36087.A0A077YWL2"/>
<protein>
    <submittedName>
        <fullName evidence="11">RRM 6 domain containing protein</fullName>
    </submittedName>
</protein>
<reference evidence="11" key="2">
    <citation type="submission" date="2014-03" db="EMBL/GenBank/DDBJ databases">
        <title>The whipworm genome and dual-species transcriptomics of an intimate host-pathogen interaction.</title>
        <authorList>
            <person name="Foth B.J."/>
            <person name="Tsai I.J."/>
            <person name="Reid A.J."/>
            <person name="Bancroft A.J."/>
            <person name="Nichol S."/>
            <person name="Tracey A."/>
            <person name="Holroyd N."/>
            <person name="Cotton J.A."/>
            <person name="Stanley E.J."/>
            <person name="Zarowiecki M."/>
            <person name="Liu J.Z."/>
            <person name="Huckvale T."/>
            <person name="Cooper P.J."/>
            <person name="Grencis R.K."/>
            <person name="Berriman M."/>
        </authorList>
    </citation>
    <scope>NUCLEOTIDE SEQUENCE [LARGE SCALE GENOMIC DNA]</scope>
</reference>
<dbReference type="PROSITE" id="PS01358">
    <property type="entry name" value="ZF_RANBP2_1"/>
    <property type="match status" value="1"/>
</dbReference>
<evidence type="ECO:0000256" key="8">
    <source>
        <dbReference type="PROSITE-ProRule" id="PRU00176"/>
    </source>
</evidence>
<comment type="subcellular location">
    <subcellularLocation>
        <location evidence="1">Nucleus</location>
    </subcellularLocation>
</comment>
<dbReference type="OrthoDB" id="76445at2759"/>
<dbReference type="Gene3D" id="3.30.70.330">
    <property type="match status" value="2"/>
</dbReference>
<gene>
    <name evidence="11" type="ORF">TTRE_0000069801</name>
</gene>
<dbReference type="GO" id="GO:0006355">
    <property type="term" value="P:regulation of DNA-templated transcription"/>
    <property type="evidence" value="ECO:0007669"/>
    <property type="project" value="InterPro"/>
</dbReference>
<feature type="domain" description="RRM" evidence="10">
    <location>
        <begin position="831"/>
        <end position="917"/>
    </location>
</feature>
<name>A0A077YWL2_TRITR</name>
<evidence type="ECO:0000313" key="12">
    <source>
        <dbReference type="Proteomes" id="UP000030665"/>
    </source>
</evidence>
<reference evidence="11" key="1">
    <citation type="submission" date="2014-01" db="EMBL/GenBank/DDBJ databases">
        <authorList>
            <person name="Aslett M."/>
        </authorList>
    </citation>
    <scope>NUCLEOTIDE SEQUENCE</scope>
</reference>
<evidence type="ECO:0000259" key="10">
    <source>
        <dbReference type="PROSITE" id="PS50102"/>
    </source>
</evidence>
<accession>A0A077YWL2</accession>
<keyword evidence="4" id="KW-0863">Zinc-finger</keyword>
<evidence type="ECO:0000256" key="6">
    <source>
        <dbReference type="ARBA" id="ARBA00022884"/>
    </source>
</evidence>
<dbReference type="InterPro" id="IPR036443">
    <property type="entry name" value="Znf_RanBP2_sf"/>
</dbReference>